<dbReference type="InterPro" id="IPR027443">
    <property type="entry name" value="IPNS-like_sf"/>
</dbReference>
<evidence type="ECO:0000256" key="2">
    <source>
        <dbReference type="ARBA" id="ARBA00023002"/>
    </source>
</evidence>
<evidence type="ECO:0000313" key="5">
    <source>
        <dbReference type="EMBL" id="KAL2849860.1"/>
    </source>
</evidence>
<name>A0ABR4KC41_9EURO</name>
<organism evidence="5 6">
    <name type="scientific">Aspergillus pseudoustus</name>
    <dbReference type="NCBI Taxonomy" id="1810923"/>
    <lineage>
        <taxon>Eukaryota</taxon>
        <taxon>Fungi</taxon>
        <taxon>Dikarya</taxon>
        <taxon>Ascomycota</taxon>
        <taxon>Pezizomycotina</taxon>
        <taxon>Eurotiomycetes</taxon>
        <taxon>Eurotiomycetidae</taxon>
        <taxon>Eurotiales</taxon>
        <taxon>Aspergillaceae</taxon>
        <taxon>Aspergillus</taxon>
        <taxon>Aspergillus subgen. Nidulantes</taxon>
    </lineage>
</organism>
<dbReference type="SUPFAM" id="SSF51197">
    <property type="entry name" value="Clavaminate synthase-like"/>
    <property type="match status" value="1"/>
</dbReference>
<gene>
    <name evidence="5" type="ORF">BJY01DRAFT_245797</name>
</gene>
<keyword evidence="2" id="KW-0560">Oxidoreductase</keyword>
<dbReference type="PANTHER" id="PTHR10209:SF885">
    <property type="entry name" value="2OG-FE(II) OXYGENASE FAMILY, PUTATIVE (AFU_ORTHOLOGUE AFUA_2G00750)-RELATED"/>
    <property type="match status" value="1"/>
</dbReference>
<proteinExistence type="predicted"/>
<keyword evidence="6" id="KW-1185">Reference proteome</keyword>
<sequence length="318" mass="35730">MGSVACQIPSVSYAELRHCDEKIKAQAASTFVEALKAYGACRIREHPIPQRMIDNCFRKSTTFFDRPAWIKAGESKYVSGARYVPFASEMIRGEAHLDETFEFQYEAYGGPRVPHISWKCPPYELRDACEYVHKECNRIHTTLLKAICSSLGLDQDPNLDLPGIHTSQYTYFAPYYYHFPEEHGQQTLRVPPHIDPTTLLFNFPDSLGGLKVADLRQVKGTLSAEAVSQTDEAAFIPVVCQPGEFVVLAGNVLRKLVGLGQGIKHSVHCVERPVGSKGLHLNYWSLPDLDTVFGPDARRESVRAYMARVYPSAFEDKE</sequence>
<dbReference type="InterPro" id="IPR026992">
    <property type="entry name" value="DIOX_N"/>
</dbReference>
<dbReference type="PANTHER" id="PTHR10209">
    <property type="entry name" value="OXIDOREDUCTASE, 2OG-FE II OXYGENASE FAMILY PROTEIN"/>
    <property type="match status" value="1"/>
</dbReference>
<dbReference type="Gene3D" id="2.60.120.330">
    <property type="entry name" value="B-lactam Antibiotic, Isopenicillin N Synthase, Chain"/>
    <property type="match status" value="1"/>
</dbReference>
<comment type="caution">
    <text evidence="5">The sequence shown here is derived from an EMBL/GenBank/DDBJ whole genome shotgun (WGS) entry which is preliminary data.</text>
</comment>
<evidence type="ECO:0000313" key="6">
    <source>
        <dbReference type="Proteomes" id="UP001610446"/>
    </source>
</evidence>
<dbReference type="EMBL" id="JBFXLU010000041">
    <property type="protein sequence ID" value="KAL2849860.1"/>
    <property type="molecule type" value="Genomic_DNA"/>
</dbReference>
<accession>A0ABR4KC41</accession>
<evidence type="ECO:0000256" key="3">
    <source>
        <dbReference type="ARBA" id="ARBA00023004"/>
    </source>
</evidence>
<evidence type="ECO:0000256" key="1">
    <source>
        <dbReference type="ARBA" id="ARBA00022723"/>
    </source>
</evidence>
<keyword evidence="1" id="KW-0479">Metal-binding</keyword>
<dbReference type="Pfam" id="PF14226">
    <property type="entry name" value="DIOX_N"/>
    <property type="match status" value="1"/>
</dbReference>
<keyword evidence="3" id="KW-0408">Iron</keyword>
<feature type="domain" description="Non-haem dioxygenase N-terminal" evidence="4">
    <location>
        <begin position="8"/>
        <end position="107"/>
    </location>
</feature>
<reference evidence="5 6" key="1">
    <citation type="submission" date="2024-07" db="EMBL/GenBank/DDBJ databases">
        <title>Section-level genome sequencing and comparative genomics of Aspergillus sections Usti and Cavernicolus.</title>
        <authorList>
            <consortium name="Lawrence Berkeley National Laboratory"/>
            <person name="Nybo J.L."/>
            <person name="Vesth T.C."/>
            <person name="Theobald S."/>
            <person name="Frisvad J.C."/>
            <person name="Larsen T.O."/>
            <person name="Kjaerboelling I."/>
            <person name="Rothschild-Mancinelli K."/>
            <person name="Lyhne E.K."/>
            <person name="Kogle M.E."/>
            <person name="Barry K."/>
            <person name="Clum A."/>
            <person name="Na H."/>
            <person name="Ledsgaard L."/>
            <person name="Lin J."/>
            <person name="Lipzen A."/>
            <person name="Kuo A."/>
            <person name="Riley R."/>
            <person name="Mondo S."/>
            <person name="Labutti K."/>
            <person name="Haridas S."/>
            <person name="Pangalinan J."/>
            <person name="Salamov A.A."/>
            <person name="Simmons B.A."/>
            <person name="Magnuson J.K."/>
            <person name="Chen J."/>
            <person name="Drula E."/>
            <person name="Henrissat B."/>
            <person name="Wiebenga A."/>
            <person name="Lubbers R.J."/>
            <person name="Gomes A.C."/>
            <person name="Makela M.R."/>
            <person name="Stajich J."/>
            <person name="Grigoriev I.V."/>
            <person name="Mortensen U.H."/>
            <person name="De Vries R.P."/>
            <person name="Baker S.E."/>
            <person name="Andersen M.R."/>
        </authorList>
    </citation>
    <scope>NUCLEOTIDE SEQUENCE [LARGE SCALE GENOMIC DNA]</scope>
    <source>
        <strain evidence="5 6">CBS 123904</strain>
    </source>
</reference>
<dbReference type="Proteomes" id="UP001610446">
    <property type="component" value="Unassembled WGS sequence"/>
</dbReference>
<evidence type="ECO:0000259" key="4">
    <source>
        <dbReference type="Pfam" id="PF14226"/>
    </source>
</evidence>
<protein>
    <submittedName>
        <fullName evidence="5">Clavaminate synthase-like protein</fullName>
    </submittedName>
</protein>